<dbReference type="Gene3D" id="3.30.390.50">
    <property type="entry name" value="CO dehydrogenase flavoprotein, C-terminal domain"/>
    <property type="match status" value="1"/>
</dbReference>
<dbReference type="PANTHER" id="PTHR42659">
    <property type="entry name" value="XANTHINE DEHYDROGENASE SUBUNIT C-RELATED"/>
    <property type="match status" value="1"/>
</dbReference>
<dbReference type="OrthoDB" id="9793944at2"/>
<proteinExistence type="predicted"/>
<name>A0A376ALL9_9HYPH</name>
<dbReference type="Proteomes" id="UP000254764">
    <property type="component" value="Unassembled WGS sequence"/>
</dbReference>
<dbReference type="InterPro" id="IPR036683">
    <property type="entry name" value="CO_DH_flav_C_dom_sf"/>
</dbReference>
<feature type="domain" description="FAD-binding PCMH-type" evidence="4">
    <location>
        <begin position="1"/>
        <end position="177"/>
    </location>
</feature>
<gene>
    <name evidence="5" type="ORF">RHIZ70_4275</name>
</gene>
<evidence type="ECO:0000256" key="2">
    <source>
        <dbReference type="ARBA" id="ARBA00022827"/>
    </source>
</evidence>
<dbReference type="AlphaFoldDB" id="A0A376ALL9"/>
<dbReference type="SUPFAM" id="SSF55447">
    <property type="entry name" value="CO dehydrogenase flavoprotein C-terminal domain-like"/>
    <property type="match status" value="1"/>
</dbReference>
<dbReference type="InterPro" id="IPR016169">
    <property type="entry name" value="FAD-bd_PCMH_sub2"/>
</dbReference>
<dbReference type="Pfam" id="PF00941">
    <property type="entry name" value="FAD_binding_5"/>
    <property type="match status" value="1"/>
</dbReference>
<evidence type="ECO:0000313" key="5">
    <source>
        <dbReference type="EMBL" id="SSC68567.1"/>
    </source>
</evidence>
<dbReference type="GO" id="GO:0016491">
    <property type="term" value="F:oxidoreductase activity"/>
    <property type="evidence" value="ECO:0007669"/>
    <property type="project" value="UniProtKB-KW"/>
</dbReference>
<keyword evidence="6" id="KW-1185">Reference proteome</keyword>
<dbReference type="InterPro" id="IPR016167">
    <property type="entry name" value="FAD-bd_PCMH_sub1"/>
</dbReference>
<dbReference type="SUPFAM" id="SSF56176">
    <property type="entry name" value="FAD-binding/transporter-associated domain-like"/>
    <property type="match status" value="1"/>
</dbReference>
<evidence type="ECO:0000256" key="3">
    <source>
        <dbReference type="ARBA" id="ARBA00023002"/>
    </source>
</evidence>
<reference evidence="6" key="1">
    <citation type="submission" date="2018-07" db="EMBL/GenBank/DDBJ databases">
        <authorList>
            <person name="Peiro R."/>
            <person name="Begona"/>
            <person name="Cbmso G."/>
            <person name="Lopez M."/>
            <person name="Gonzalez S."/>
        </authorList>
    </citation>
    <scope>NUCLEOTIDE SEQUENCE [LARGE SCALE GENOMIC DNA]</scope>
</reference>
<keyword evidence="3" id="KW-0560">Oxidoreductase</keyword>
<dbReference type="InterPro" id="IPR005107">
    <property type="entry name" value="CO_DH_flav_C"/>
</dbReference>
<evidence type="ECO:0000256" key="1">
    <source>
        <dbReference type="ARBA" id="ARBA00022630"/>
    </source>
</evidence>
<dbReference type="Pfam" id="PF03450">
    <property type="entry name" value="CO_deh_flav_C"/>
    <property type="match status" value="1"/>
</dbReference>
<dbReference type="EMBL" id="UEYP01000008">
    <property type="protein sequence ID" value="SSC68567.1"/>
    <property type="molecule type" value="Genomic_DNA"/>
</dbReference>
<dbReference type="InterPro" id="IPR016166">
    <property type="entry name" value="FAD-bd_PCMH"/>
</dbReference>
<protein>
    <recommendedName>
        <fullName evidence="4">FAD-binding PCMH-type domain-containing protein</fullName>
    </recommendedName>
</protein>
<dbReference type="PROSITE" id="PS51387">
    <property type="entry name" value="FAD_PCMH"/>
    <property type="match status" value="1"/>
</dbReference>
<sequence>MKPASFDYHRPQTLEAALGLLARYGDRAKPIAGGQSLGPMLNMRLARPEHLVDLNDLVELDFVRMSEGVLEIGAMTRHQRVATAPEVRRTHPLLAAAAATIGHYAIRQRGTLGGSLVHADPAAQMPLIAVLGGAKIMVRGLAGQREINAVDFFRSVMTVDVGYGEMVTSVRFPQLPANSGWGFELFSRRRGDFAIVSVAVTLLLDSDGRLASLEMACGGVGSVPFRLDVSAVAEVGAMPSGKWIAGVSNFAAQSISPEDSASIPAAFRREVAAALVEKALATALARARGEKA</sequence>
<dbReference type="RefSeq" id="WP_115671242.1">
    <property type="nucleotide sequence ID" value="NZ_UEYP01000008.1"/>
</dbReference>
<evidence type="ECO:0000259" key="4">
    <source>
        <dbReference type="PROSITE" id="PS51387"/>
    </source>
</evidence>
<organism evidence="5 6">
    <name type="scientific">Ciceribacter selenitireducens ATCC BAA-1503</name>
    <dbReference type="NCBI Taxonomy" id="1336235"/>
    <lineage>
        <taxon>Bacteria</taxon>
        <taxon>Pseudomonadati</taxon>
        <taxon>Pseudomonadota</taxon>
        <taxon>Alphaproteobacteria</taxon>
        <taxon>Hyphomicrobiales</taxon>
        <taxon>Rhizobiaceae</taxon>
        <taxon>Ciceribacter</taxon>
    </lineage>
</organism>
<accession>A0A376ALL9</accession>
<dbReference type="GO" id="GO:0071949">
    <property type="term" value="F:FAD binding"/>
    <property type="evidence" value="ECO:0007669"/>
    <property type="project" value="InterPro"/>
</dbReference>
<dbReference type="InterPro" id="IPR036318">
    <property type="entry name" value="FAD-bd_PCMH-like_sf"/>
</dbReference>
<keyword evidence="2" id="KW-0274">FAD</keyword>
<dbReference type="Gene3D" id="3.30.43.10">
    <property type="entry name" value="Uridine Diphospho-n-acetylenolpyruvylglucosamine Reductase, domain 2"/>
    <property type="match status" value="1"/>
</dbReference>
<dbReference type="PANTHER" id="PTHR42659:SF2">
    <property type="entry name" value="XANTHINE DEHYDROGENASE SUBUNIT C-RELATED"/>
    <property type="match status" value="1"/>
</dbReference>
<dbReference type="InterPro" id="IPR002346">
    <property type="entry name" value="Mopterin_DH_FAD-bd"/>
</dbReference>
<evidence type="ECO:0000313" key="6">
    <source>
        <dbReference type="Proteomes" id="UP000254764"/>
    </source>
</evidence>
<dbReference type="Gene3D" id="3.30.465.10">
    <property type="match status" value="1"/>
</dbReference>
<keyword evidence="1" id="KW-0285">Flavoprotein</keyword>
<dbReference type="SMART" id="SM01092">
    <property type="entry name" value="CO_deh_flav_C"/>
    <property type="match status" value="1"/>
</dbReference>
<dbReference type="InterPro" id="IPR051312">
    <property type="entry name" value="Diverse_Substr_Oxidored"/>
</dbReference>